<name>A0A1B6FKL3_9HEMI</name>
<sequence>AFESECQAPGHKSSKERYTITSCSNITGDHKLKFAVIGNKKKPGSFKGTRTENLPFDYFKQEKGWIDQIIFKQWFDKIFVVEVRKHLKTKQNYLKRLFR</sequence>
<evidence type="ECO:0000259" key="1">
    <source>
        <dbReference type="Pfam" id="PF03184"/>
    </source>
</evidence>
<dbReference type="Pfam" id="PF03184">
    <property type="entry name" value="DDE_1"/>
    <property type="match status" value="1"/>
</dbReference>
<protein>
    <recommendedName>
        <fullName evidence="1">DDE-1 domain-containing protein</fullName>
    </recommendedName>
</protein>
<evidence type="ECO:0000313" key="2">
    <source>
        <dbReference type="EMBL" id="JAS50748.1"/>
    </source>
</evidence>
<dbReference type="EMBL" id="GECZ01019021">
    <property type="protein sequence ID" value="JAS50748.1"/>
    <property type="molecule type" value="Transcribed_RNA"/>
</dbReference>
<dbReference type="GO" id="GO:0003676">
    <property type="term" value="F:nucleic acid binding"/>
    <property type="evidence" value="ECO:0007669"/>
    <property type="project" value="InterPro"/>
</dbReference>
<feature type="non-terminal residue" evidence="2">
    <location>
        <position position="1"/>
    </location>
</feature>
<organism evidence="2">
    <name type="scientific">Cuerna arida</name>
    <dbReference type="NCBI Taxonomy" id="1464854"/>
    <lineage>
        <taxon>Eukaryota</taxon>
        <taxon>Metazoa</taxon>
        <taxon>Ecdysozoa</taxon>
        <taxon>Arthropoda</taxon>
        <taxon>Hexapoda</taxon>
        <taxon>Insecta</taxon>
        <taxon>Pterygota</taxon>
        <taxon>Neoptera</taxon>
        <taxon>Paraneoptera</taxon>
        <taxon>Hemiptera</taxon>
        <taxon>Auchenorrhyncha</taxon>
        <taxon>Membracoidea</taxon>
        <taxon>Cicadellidae</taxon>
        <taxon>Cicadellinae</taxon>
        <taxon>Proconiini</taxon>
        <taxon>Cuerna</taxon>
    </lineage>
</organism>
<dbReference type="AlphaFoldDB" id="A0A1B6FKL3"/>
<accession>A0A1B6FKL3</accession>
<feature type="domain" description="DDE-1" evidence="1">
    <location>
        <begin position="15"/>
        <end position="90"/>
    </location>
</feature>
<gene>
    <name evidence="2" type="ORF">g.2908</name>
</gene>
<reference evidence="2" key="1">
    <citation type="submission" date="2015-11" db="EMBL/GenBank/DDBJ databases">
        <title>De novo transcriptome assembly of four potential Pierce s Disease insect vectors from Arizona vineyards.</title>
        <authorList>
            <person name="Tassone E.E."/>
        </authorList>
    </citation>
    <scope>NUCLEOTIDE SEQUENCE</scope>
</reference>
<proteinExistence type="predicted"/>
<dbReference type="InterPro" id="IPR004875">
    <property type="entry name" value="DDE_SF_endonuclease_dom"/>
</dbReference>